<keyword evidence="3" id="KW-1185">Reference proteome</keyword>
<evidence type="ECO:0000313" key="3">
    <source>
        <dbReference type="Proteomes" id="UP001142317"/>
    </source>
</evidence>
<reference evidence="2" key="1">
    <citation type="journal article" date="2014" name="Int. J. Syst. Evol. Microbiol.">
        <title>Complete genome sequence of Corynebacterium casei LMG S-19264T (=DSM 44701T), isolated from a smear-ripened cheese.</title>
        <authorList>
            <consortium name="US DOE Joint Genome Institute (JGI-PGF)"/>
            <person name="Walter F."/>
            <person name="Albersmeier A."/>
            <person name="Kalinowski J."/>
            <person name="Ruckert C."/>
        </authorList>
    </citation>
    <scope>NUCLEOTIDE SEQUENCE</scope>
    <source>
        <strain evidence="2">VKM Ac-1447</strain>
    </source>
</reference>
<dbReference type="AlphaFoldDB" id="A0A9W6M247"/>
<proteinExistence type="predicted"/>
<dbReference type="EMBL" id="BSEO01000001">
    <property type="protein sequence ID" value="GLJ79108.1"/>
    <property type="molecule type" value="Genomic_DNA"/>
</dbReference>
<name>A0A9W6M247_9MICO</name>
<feature type="region of interest" description="Disordered" evidence="1">
    <location>
        <begin position="44"/>
        <end position="83"/>
    </location>
</feature>
<gene>
    <name evidence="2" type="ORF">GCM10017586_07900</name>
</gene>
<feature type="compositionally biased region" description="Polar residues" evidence="1">
    <location>
        <begin position="50"/>
        <end position="77"/>
    </location>
</feature>
<evidence type="ECO:0000313" key="2">
    <source>
        <dbReference type="EMBL" id="GLJ79108.1"/>
    </source>
</evidence>
<comment type="caution">
    <text evidence="2">The sequence shown here is derived from an EMBL/GenBank/DDBJ whole genome shotgun (WGS) entry which is preliminary data.</text>
</comment>
<accession>A0A9W6M247</accession>
<protein>
    <submittedName>
        <fullName evidence="2">Uncharacterized protein</fullName>
    </submittedName>
</protein>
<feature type="region of interest" description="Disordered" evidence="1">
    <location>
        <begin position="1"/>
        <end position="21"/>
    </location>
</feature>
<reference evidence="2" key="2">
    <citation type="submission" date="2023-01" db="EMBL/GenBank/DDBJ databases">
        <authorList>
            <person name="Sun Q."/>
            <person name="Evtushenko L."/>
        </authorList>
    </citation>
    <scope>NUCLEOTIDE SEQUENCE</scope>
    <source>
        <strain evidence="2">VKM Ac-1447</strain>
    </source>
</reference>
<sequence>MSEPRRATTPATHMDMSDPPVDAGAVGVAGCGLTGGDAVADVPDGALGRTTRSGASSAGTQAVRANTTPTAPNQTSALLMAPR</sequence>
<evidence type="ECO:0000256" key="1">
    <source>
        <dbReference type="SAM" id="MobiDB-lite"/>
    </source>
</evidence>
<dbReference type="Proteomes" id="UP001142317">
    <property type="component" value="Unassembled WGS sequence"/>
</dbReference>
<organism evidence="2 3">
    <name type="scientific">Microbacterium imperiale</name>
    <dbReference type="NCBI Taxonomy" id="33884"/>
    <lineage>
        <taxon>Bacteria</taxon>
        <taxon>Bacillati</taxon>
        <taxon>Actinomycetota</taxon>
        <taxon>Actinomycetes</taxon>
        <taxon>Micrococcales</taxon>
        <taxon>Microbacteriaceae</taxon>
        <taxon>Microbacterium</taxon>
    </lineage>
</organism>